<feature type="domain" description="DUF6534" evidence="2">
    <location>
        <begin position="189"/>
        <end position="279"/>
    </location>
</feature>
<sequence length="359" mass="40328">MSTSAISQTFADAFNMSAIGMLFSWITRFFGGTIAQTFYYFQTYPKDKLRMKLFVVLLFILDVVKEVTDYTPCLQDVLTAIIGRLLGTKSLQAVETSIPPGSIRRILRDSDSSRQIWVVSVNVTGYQIGRGNFKRTVPSPDAVQWAPTNRHIVTRNQWIRVSLIVVAVRTSPLQPFHLVPGRIQSVAELVLNICISLSLIFILHGAKSGSQTSTGHMISVLITYVVNRGLSLFVIQFLELVLAHNTSGQLGGDWASLFYYPSSTIHINTTLIVLNNRRHIRDDSTDGYSKYTTPLSEFEVADPEETSSPSRLVWSLLEESTLYDDWQLHSRYPDTEMQLEVRSAGQHIDFATNSQLARA</sequence>
<evidence type="ECO:0000313" key="3">
    <source>
        <dbReference type="EMBL" id="EPS99794.1"/>
    </source>
</evidence>
<dbReference type="InParanoid" id="S8FNB0"/>
<name>S8FNB0_FOMSC</name>
<dbReference type="InterPro" id="IPR045339">
    <property type="entry name" value="DUF6534"/>
</dbReference>
<dbReference type="EMBL" id="KE504154">
    <property type="protein sequence ID" value="EPS99794.1"/>
    <property type="molecule type" value="Genomic_DNA"/>
</dbReference>
<dbReference type="HOGENOM" id="CLU_771694_0_0_1"/>
<keyword evidence="1" id="KW-0472">Membrane</keyword>
<keyword evidence="1" id="KW-1133">Transmembrane helix</keyword>
<organism evidence="3 4">
    <name type="scientific">Fomitopsis schrenkii</name>
    <name type="common">Brown rot fungus</name>
    <dbReference type="NCBI Taxonomy" id="2126942"/>
    <lineage>
        <taxon>Eukaryota</taxon>
        <taxon>Fungi</taxon>
        <taxon>Dikarya</taxon>
        <taxon>Basidiomycota</taxon>
        <taxon>Agaricomycotina</taxon>
        <taxon>Agaricomycetes</taxon>
        <taxon>Polyporales</taxon>
        <taxon>Fomitopsis</taxon>
    </lineage>
</organism>
<feature type="transmembrane region" description="Helical" evidence="1">
    <location>
        <begin position="22"/>
        <end position="41"/>
    </location>
</feature>
<accession>S8FNB0</accession>
<keyword evidence="1" id="KW-0812">Transmembrane</keyword>
<evidence type="ECO:0000259" key="2">
    <source>
        <dbReference type="Pfam" id="PF20152"/>
    </source>
</evidence>
<dbReference type="Proteomes" id="UP000015241">
    <property type="component" value="Unassembled WGS sequence"/>
</dbReference>
<evidence type="ECO:0000256" key="1">
    <source>
        <dbReference type="SAM" id="Phobius"/>
    </source>
</evidence>
<proteinExistence type="predicted"/>
<gene>
    <name evidence="3" type="ORF">FOMPIDRAFT_113559</name>
</gene>
<protein>
    <recommendedName>
        <fullName evidence="2">DUF6534 domain-containing protein</fullName>
    </recommendedName>
</protein>
<evidence type="ECO:0000313" key="4">
    <source>
        <dbReference type="Proteomes" id="UP000015241"/>
    </source>
</evidence>
<keyword evidence="4" id="KW-1185">Reference proteome</keyword>
<dbReference type="STRING" id="743788.S8FNB0"/>
<reference evidence="3 4" key="1">
    <citation type="journal article" date="2012" name="Science">
        <title>The Paleozoic origin of enzymatic lignin decomposition reconstructed from 31 fungal genomes.</title>
        <authorList>
            <person name="Floudas D."/>
            <person name="Binder M."/>
            <person name="Riley R."/>
            <person name="Barry K."/>
            <person name="Blanchette R.A."/>
            <person name="Henrissat B."/>
            <person name="Martinez A.T."/>
            <person name="Otillar R."/>
            <person name="Spatafora J.W."/>
            <person name="Yadav J.S."/>
            <person name="Aerts A."/>
            <person name="Benoit I."/>
            <person name="Boyd A."/>
            <person name="Carlson A."/>
            <person name="Copeland A."/>
            <person name="Coutinho P.M."/>
            <person name="de Vries R.P."/>
            <person name="Ferreira P."/>
            <person name="Findley K."/>
            <person name="Foster B."/>
            <person name="Gaskell J."/>
            <person name="Glotzer D."/>
            <person name="Gorecki P."/>
            <person name="Heitman J."/>
            <person name="Hesse C."/>
            <person name="Hori C."/>
            <person name="Igarashi K."/>
            <person name="Jurgens J.A."/>
            <person name="Kallen N."/>
            <person name="Kersten P."/>
            <person name="Kohler A."/>
            <person name="Kuees U."/>
            <person name="Kumar T.K.A."/>
            <person name="Kuo A."/>
            <person name="LaButti K."/>
            <person name="Larrondo L.F."/>
            <person name="Lindquist E."/>
            <person name="Ling A."/>
            <person name="Lombard V."/>
            <person name="Lucas S."/>
            <person name="Lundell T."/>
            <person name="Martin R."/>
            <person name="McLaughlin D.J."/>
            <person name="Morgenstern I."/>
            <person name="Morin E."/>
            <person name="Murat C."/>
            <person name="Nagy L.G."/>
            <person name="Nolan M."/>
            <person name="Ohm R.A."/>
            <person name="Patyshakuliyeva A."/>
            <person name="Rokas A."/>
            <person name="Ruiz-Duenas F.J."/>
            <person name="Sabat G."/>
            <person name="Salamov A."/>
            <person name="Samejima M."/>
            <person name="Schmutz J."/>
            <person name="Slot J.C."/>
            <person name="St John F."/>
            <person name="Stenlid J."/>
            <person name="Sun H."/>
            <person name="Sun S."/>
            <person name="Syed K."/>
            <person name="Tsang A."/>
            <person name="Wiebenga A."/>
            <person name="Young D."/>
            <person name="Pisabarro A."/>
            <person name="Eastwood D.C."/>
            <person name="Martin F."/>
            <person name="Cullen D."/>
            <person name="Grigoriev I.V."/>
            <person name="Hibbett D.S."/>
        </authorList>
    </citation>
    <scope>NUCLEOTIDE SEQUENCE</scope>
    <source>
        <strain evidence="4">FP-58527</strain>
    </source>
</reference>
<dbReference type="Pfam" id="PF20152">
    <property type="entry name" value="DUF6534"/>
    <property type="match status" value="1"/>
</dbReference>
<dbReference type="AlphaFoldDB" id="S8FNB0"/>